<dbReference type="InterPro" id="IPR007197">
    <property type="entry name" value="rSAM"/>
</dbReference>
<name>A0A9D1WQW2_9FIRM</name>
<dbReference type="Proteomes" id="UP000886800">
    <property type="component" value="Unassembled WGS sequence"/>
</dbReference>
<dbReference type="Gene3D" id="3.20.20.70">
    <property type="entry name" value="Aldolase class I"/>
    <property type="match status" value="1"/>
</dbReference>
<feature type="domain" description="Radical SAM core" evidence="6">
    <location>
        <begin position="8"/>
        <end position="202"/>
    </location>
</feature>
<keyword evidence="1" id="KW-0004">4Fe-4S</keyword>
<protein>
    <submittedName>
        <fullName evidence="7">TIGR04100 family radical SAM protein</fullName>
    </submittedName>
</protein>
<dbReference type="SFLD" id="SFLDS00029">
    <property type="entry name" value="Radical_SAM"/>
    <property type="match status" value="1"/>
</dbReference>
<evidence type="ECO:0000256" key="5">
    <source>
        <dbReference type="ARBA" id="ARBA00023014"/>
    </source>
</evidence>
<dbReference type="GO" id="GO:0003824">
    <property type="term" value="F:catalytic activity"/>
    <property type="evidence" value="ECO:0007669"/>
    <property type="project" value="InterPro"/>
</dbReference>
<evidence type="ECO:0000256" key="4">
    <source>
        <dbReference type="ARBA" id="ARBA00023004"/>
    </source>
</evidence>
<evidence type="ECO:0000313" key="7">
    <source>
        <dbReference type="EMBL" id="HIX65406.1"/>
    </source>
</evidence>
<gene>
    <name evidence="7" type="ORF">H9736_04075</name>
</gene>
<evidence type="ECO:0000313" key="8">
    <source>
        <dbReference type="Proteomes" id="UP000886800"/>
    </source>
</evidence>
<dbReference type="NCBIfam" id="TIGR04100">
    <property type="entry name" value="rSAM_pair_X"/>
    <property type="match status" value="1"/>
</dbReference>
<dbReference type="Pfam" id="PF04055">
    <property type="entry name" value="Radical_SAM"/>
    <property type="match status" value="1"/>
</dbReference>
<accession>A0A9D1WQW2</accession>
<dbReference type="NCBIfam" id="TIGR04038">
    <property type="entry name" value="tatD_link_rSAM"/>
    <property type="match status" value="1"/>
</dbReference>
<evidence type="ECO:0000256" key="3">
    <source>
        <dbReference type="ARBA" id="ARBA00022723"/>
    </source>
</evidence>
<keyword evidence="3" id="KW-0479">Metal-binding</keyword>
<evidence type="ECO:0000259" key="6">
    <source>
        <dbReference type="PROSITE" id="PS51918"/>
    </source>
</evidence>
<dbReference type="PANTHER" id="PTHR42836:SF1">
    <property type="entry name" value="7-CARBOXY-7-DEAZAGUANINE SYNTHASE"/>
    <property type="match status" value="1"/>
</dbReference>
<dbReference type="EMBL" id="DXES01000086">
    <property type="protein sequence ID" value="HIX65406.1"/>
    <property type="molecule type" value="Genomic_DNA"/>
</dbReference>
<dbReference type="AlphaFoldDB" id="A0A9D1WQW2"/>
<dbReference type="CDD" id="cd01335">
    <property type="entry name" value="Radical_SAM"/>
    <property type="match status" value="1"/>
</dbReference>
<dbReference type="InterPro" id="IPR058240">
    <property type="entry name" value="rSAM_sf"/>
</dbReference>
<comment type="caution">
    <text evidence="7">The sequence shown here is derived from an EMBL/GenBank/DDBJ whole genome shotgun (WGS) entry which is preliminary data.</text>
</comment>
<organism evidence="7 8">
    <name type="scientific">Candidatus Anaerotruncus excrementipullorum</name>
    <dbReference type="NCBI Taxonomy" id="2838465"/>
    <lineage>
        <taxon>Bacteria</taxon>
        <taxon>Bacillati</taxon>
        <taxon>Bacillota</taxon>
        <taxon>Clostridia</taxon>
        <taxon>Eubacteriales</taxon>
        <taxon>Oscillospiraceae</taxon>
        <taxon>Anaerotruncus</taxon>
    </lineage>
</organism>
<keyword evidence="2" id="KW-0949">S-adenosyl-L-methionine</keyword>
<keyword evidence="5" id="KW-0411">Iron-sulfur</keyword>
<dbReference type="GO" id="GO:0046872">
    <property type="term" value="F:metal ion binding"/>
    <property type="evidence" value="ECO:0007669"/>
    <property type="project" value="UniProtKB-KW"/>
</dbReference>
<reference evidence="7" key="2">
    <citation type="submission" date="2021-04" db="EMBL/GenBank/DDBJ databases">
        <authorList>
            <person name="Gilroy R."/>
        </authorList>
    </citation>
    <scope>NUCLEOTIDE SEQUENCE</scope>
    <source>
        <strain evidence="7">CHK188-5543</strain>
    </source>
</reference>
<dbReference type="InterPro" id="IPR013785">
    <property type="entry name" value="Aldolase_TIM"/>
</dbReference>
<dbReference type="InterPro" id="IPR023821">
    <property type="entry name" value="rSAM_TatD-assoc"/>
</dbReference>
<evidence type="ECO:0000256" key="1">
    <source>
        <dbReference type="ARBA" id="ARBA00022485"/>
    </source>
</evidence>
<reference evidence="7" key="1">
    <citation type="journal article" date="2021" name="PeerJ">
        <title>Extensive microbial diversity within the chicken gut microbiome revealed by metagenomics and culture.</title>
        <authorList>
            <person name="Gilroy R."/>
            <person name="Ravi A."/>
            <person name="Getino M."/>
            <person name="Pursley I."/>
            <person name="Horton D.L."/>
            <person name="Alikhan N.F."/>
            <person name="Baker D."/>
            <person name="Gharbi K."/>
            <person name="Hall N."/>
            <person name="Watson M."/>
            <person name="Adriaenssens E.M."/>
            <person name="Foster-Nyarko E."/>
            <person name="Jarju S."/>
            <person name="Secka A."/>
            <person name="Antonio M."/>
            <person name="Oren A."/>
            <person name="Chaudhuri R.R."/>
            <person name="La Ragione R."/>
            <person name="Hildebrand F."/>
            <person name="Pallen M.J."/>
        </authorList>
    </citation>
    <scope>NUCLEOTIDE SEQUENCE</scope>
    <source>
        <strain evidence="7">CHK188-5543</strain>
    </source>
</reference>
<evidence type="ECO:0000256" key="2">
    <source>
        <dbReference type="ARBA" id="ARBA00022691"/>
    </source>
</evidence>
<dbReference type="PROSITE" id="PS51918">
    <property type="entry name" value="RADICAL_SAM"/>
    <property type="match status" value="1"/>
</dbReference>
<dbReference type="SFLD" id="SFLDG01111">
    <property type="entry name" value="Uncharacterised_Radical_SAM_Su"/>
    <property type="match status" value="1"/>
</dbReference>
<keyword evidence="4" id="KW-0408">Iron</keyword>
<dbReference type="SUPFAM" id="SSF102114">
    <property type="entry name" value="Radical SAM enzymes"/>
    <property type="match status" value="1"/>
</dbReference>
<dbReference type="InterPro" id="IPR023822">
    <property type="entry name" value="rSAM_TatD-assoc_bac"/>
</dbReference>
<dbReference type="PANTHER" id="PTHR42836">
    <property type="entry name" value="7-CARBOXY-7-DEAZAGUANINE SYNTHASE"/>
    <property type="match status" value="1"/>
</dbReference>
<proteinExistence type="predicted"/>
<dbReference type="GO" id="GO:0051539">
    <property type="term" value="F:4 iron, 4 sulfur cluster binding"/>
    <property type="evidence" value="ECO:0007669"/>
    <property type="project" value="UniProtKB-KW"/>
</dbReference>
<sequence length="202" mass="22891">MKAEEILYEYGDQLYVNLTNRCPCRCDFCIRGKTDGLGTADSLWLDHDPSAQEVIAALEGRELARYQEVVFCGYGEPFCALEVLLEVCRWLREHTRLRTRINTNGLGDLIQGSHTPPLLEGLVDAVSISLNTSDPDYYLRLCHPSFGEKAYGAMLQFAQDCKKYVPEVKFSVVDVIPKEDIEGCRRLSQKLGVPLRVRHYVS</sequence>